<accession>A0A1P8ULD8</accession>
<feature type="domain" description="HTH araC/xylS-type" evidence="4">
    <location>
        <begin position="131"/>
        <end position="215"/>
    </location>
</feature>
<evidence type="ECO:0000259" key="4">
    <source>
        <dbReference type="PROSITE" id="PS01124"/>
    </source>
</evidence>
<dbReference type="InterPro" id="IPR014710">
    <property type="entry name" value="RmlC-like_jellyroll"/>
</dbReference>
<dbReference type="KEGG" id="afy:BW247_10195"/>
<evidence type="ECO:0000256" key="1">
    <source>
        <dbReference type="ARBA" id="ARBA00023015"/>
    </source>
</evidence>
<sequence length="219" mass="24396">MTVRRYDAVTGTHVHDHVQVLWALHGTLDMEVEGRGMTLAPGGALRLLPGERHDFESPEGCRCLVLDTHDAFWERRPARPRDALAAHHLAVYLAHTLAAPGSSPVLGALLLARDWGLPAAARRPRRHLEWGALSDWVLGNLHRPLTAADLAARALLSESQFRQRCIEELGCAPMQWVRALRLEHARMLRTTLSIAETARRCGYRSPSALQAALKRAEIR</sequence>
<protein>
    <recommendedName>
        <fullName evidence="4">HTH araC/xylS-type domain-containing protein</fullName>
    </recommendedName>
</protein>
<proteinExistence type="predicted"/>
<dbReference type="PANTHER" id="PTHR46796:SF10">
    <property type="entry name" value="TRANSCRIPTIONAL ACTIVATOR FEAR"/>
    <property type="match status" value="1"/>
</dbReference>
<dbReference type="EMBL" id="CP019434">
    <property type="protein sequence ID" value="APZ44656.1"/>
    <property type="molecule type" value="Genomic_DNA"/>
</dbReference>
<dbReference type="GO" id="GO:0003700">
    <property type="term" value="F:DNA-binding transcription factor activity"/>
    <property type="evidence" value="ECO:0007669"/>
    <property type="project" value="InterPro"/>
</dbReference>
<dbReference type="InterPro" id="IPR018060">
    <property type="entry name" value="HTH_AraC"/>
</dbReference>
<dbReference type="SMART" id="SM00342">
    <property type="entry name" value="HTH_ARAC"/>
    <property type="match status" value="1"/>
</dbReference>
<dbReference type="GO" id="GO:0043565">
    <property type="term" value="F:sequence-specific DNA binding"/>
    <property type="evidence" value="ECO:0007669"/>
    <property type="project" value="InterPro"/>
</dbReference>
<dbReference type="SUPFAM" id="SSF51182">
    <property type="entry name" value="RmlC-like cupins"/>
    <property type="match status" value="1"/>
</dbReference>
<keyword evidence="6" id="KW-1185">Reference proteome</keyword>
<evidence type="ECO:0000256" key="3">
    <source>
        <dbReference type="ARBA" id="ARBA00023163"/>
    </source>
</evidence>
<dbReference type="Gene3D" id="2.60.120.10">
    <property type="entry name" value="Jelly Rolls"/>
    <property type="match status" value="1"/>
</dbReference>
<dbReference type="STRING" id="1765967.BW247_10195"/>
<keyword evidence="2" id="KW-0238">DNA-binding</keyword>
<evidence type="ECO:0000256" key="2">
    <source>
        <dbReference type="ARBA" id="ARBA00023125"/>
    </source>
</evidence>
<reference evidence="5 6" key="1">
    <citation type="submission" date="2017-01" db="EMBL/GenBank/DDBJ databases">
        <title>Draft sequence of Acidihalobacter ferrooxidans strain DSM 14175 (strain V8).</title>
        <authorList>
            <person name="Khaleque H.N."/>
            <person name="Ramsay J.P."/>
            <person name="Murphy R.J.T."/>
            <person name="Kaksonen A.H."/>
            <person name="Boxall N.J."/>
            <person name="Watkin E.L.J."/>
        </authorList>
    </citation>
    <scope>NUCLEOTIDE SEQUENCE [LARGE SCALE GENOMIC DNA]</scope>
    <source>
        <strain evidence="5 6">V8</strain>
    </source>
</reference>
<dbReference type="Pfam" id="PF02311">
    <property type="entry name" value="AraC_binding"/>
    <property type="match status" value="1"/>
</dbReference>
<dbReference type="Proteomes" id="UP000243807">
    <property type="component" value="Chromosome"/>
</dbReference>
<evidence type="ECO:0000313" key="5">
    <source>
        <dbReference type="EMBL" id="APZ44656.1"/>
    </source>
</evidence>
<dbReference type="PANTHER" id="PTHR46796">
    <property type="entry name" value="HTH-TYPE TRANSCRIPTIONAL ACTIVATOR RHAS-RELATED"/>
    <property type="match status" value="1"/>
</dbReference>
<dbReference type="Gene3D" id="1.10.10.60">
    <property type="entry name" value="Homeodomain-like"/>
    <property type="match status" value="1"/>
</dbReference>
<keyword evidence="1" id="KW-0805">Transcription regulation</keyword>
<name>A0A1P8ULD8_9GAMM</name>
<evidence type="ECO:0000313" key="6">
    <source>
        <dbReference type="Proteomes" id="UP000243807"/>
    </source>
</evidence>
<dbReference type="InterPro" id="IPR011051">
    <property type="entry name" value="RmlC_Cupin_sf"/>
</dbReference>
<dbReference type="AlphaFoldDB" id="A0A1P8ULD8"/>
<gene>
    <name evidence="5" type="ORF">BW247_10195</name>
</gene>
<keyword evidence="3" id="KW-0804">Transcription</keyword>
<dbReference type="Pfam" id="PF12833">
    <property type="entry name" value="HTH_18"/>
    <property type="match status" value="1"/>
</dbReference>
<organism evidence="5 6">
    <name type="scientific">Acidihalobacter ferrooxydans</name>
    <dbReference type="NCBI Taxonomy" id="1765967"/>
    <lineage>
        <taxon>Bacteria</taxon>
        <taxon>Pseudomonadati</taxon>
        <taxon>Pseudomonadota</taxon>
        <taxon>Gammaproteobacteria</taxon>
        <taxon>Chromatiales</taxon>
        <taxon>Ectothiorhodospiraceae</taxon>
        <taxon>Acidihalobacter</taxon>
    </lineage>
</organism>
<dbReference type="InterPro" id="IPR003313">
    <property type="entry name" value="AraC-bd"/>
</dbReference>
<dbReference type="PROSITE" id="PS01124">
    <property type="entry name" value="HTH_ARAC_FAMILY_2"/>
    <property type="match status" value="1"/>
</dbReference>
<dbReference type="InterPro" id="IPR050204">
    <property type="entry name" value="AraC_XylS_family_regulators"/>
</dbReference>